<keyword evidence="1" id="KW-0479">Metal-binding</keyword>
<feature type="compositionally biased region" description="Low complexity" evidence="3">
    <location>
        <begin position="1510"/>
        <end position="1522"/>
    </location>
</feature>
<feature type="compositionally biased region" description="Basic and acidic residues" evidence="3">
    <location>
        <begin position="586"/>
        <end position="606"/>
    </location>
</feature>
<evidence type="ECO:0000313" key="6">
    <source>
        <dbReference type="Proteomes" id="UP001151760"/>
    </source>
</evidence>
<feature type="domain" description="CCHC-type" evidence="4">
    <location>
        <begin position="92"/>
        <end position="107"/>
    </location>
</feature>
<keyword evidence="5" id="KW-0548">Nucleotidyltransferase</keyword>
<accession>A0ABQ5DJE3</accession>
<name>A0ABQ5DJE3_9ASTR</name>
<feature type="region of interest" description="Disordered" evidence="3">
    <location>
        <begin position="1483"/>
        <end position="1534"/>
    </location>
</feature>
<dbReference type="InterPro" id="IPR001969">
    <property type="entry name" value="Aspartic_peptidase_AS"/>
</dbReference>
<keyword evidence="1" id="KW-0862">Zinc</keyword>
<feature type="region of interest" description="Disordered" evidence="3">
    <location>
        <begin position="1191"/>
        <end position="1216"/>
    </location>
</feature>
<protein>
    <submittedName>
        <fullName evidence="5">Reverse transcriptase domain-containing protein</fullName>
    </submittedName>
</protein>
<evidence type="ECO:0000256" key="1">
    <source>
        <dbReference type="PROSITE-ProRule" id="PRU00047"/>
    </source>
</evidence>
<reference evidence="5" key="2">
    <citation type="submission" date="2022-01" db="EMBL/GenBank/DDBJ databases">
        <authorList>
            <person name="Yamashiro T."/>
            <person name="Shiraishi A."/>
            <person name="Satake H."/>
            <person name="Nakayama K."/>
        </authorList>
    </citation>
    <scope>NUCLEOTIDE SEQUENCE</scope>
</reference>
<feature type="compositionally biased region" description="Acidic residues" evidence="3">
    <location>
        <begin position="278"/>
        <end position="303"/>
    </location>
</feature>
<dbReference type="InterPro" id="IPR001878">
    <property type="entry name" value="Znf_CCHC"/>
</dbReference>
<keyword evidence="6" id="KW-1185">Reference proteome</keyword>
<keyword evidence="2" id="KW-0175">Coiled coil</keyword>
<keyword evidence="5" id="KW-0808">Transferase</keyword>
<dbReference type="PROSITE" id="PS00141">
    <property type="entry name" value="ASP_PROTEASE"/>
    <property type="match status" value="1"/>
</dbReference>
<feature type="region of interest" description="Disordered" evidence="3">
    <location>
        <begin position="394"/>
        <end position="413"/>
    </location>
</feature>
<feature type="compositionally biased region" description="Pro residues" evidence="3">
    <location>
        <begin position="398"/>
        <end position="413"/>
    </location>
</feature>
<evidence type="ECO:0000313" key="5">
    <source>
        <dbReference type="EMBL" id="GJT38718.1"/>
    </source>
</evidence>
<feature type="compositionally biased region" description="Acidic residues" evidence="3">
    <location>
        <begin position="311"/>
        <end position="321"/>
    </location>
</feature>
<feature type="coiled-coil region" evidence="2">
    <location>
        <begin position="1351"/>
        <end position="1385"/>
    </location>
</feature>
<evidence type="ECO:0000256" key="2">
    <source>
        <dbReference type="SAM" id="Coils"/>
    </source>
</evidence>
<dbReference type="Pfam" id="PF08284">
    <property type="entry name" value="RVP_2"/>
    <property type="match status" value="2"/>
</dbReference>
<dbReference type="Proteomes" id="UP001151760">
    <property type="component" value="Unassembled WGS sequence"/>
</dbReference>
<feature type="region of interest" description="Disordered" evidence="3">
    <location>
        <begin position="249"/>
        <end position="336"/>
    </location>
</feature>
<reference evidence="5" key="1">
    <citation type="journal article" date="2022" name="Int. J. Mol. Sci.">
        <title>Draft Genome of Tanacetum Coccineum: Genomic Comparison of Closely Related Tanacetum-Family Plants.</title>
        <authorList>
            <person name="Yamashiro T."/>
            <person name="Shiraishi A."/>
            <person name="Nakayama K."/>
            <person name="Satake H."/>
        </authorList>
    </citation>
    <scope>NUCLEOTIDE SEQUENCE</scope>
</reference>
<feature type="compositionally biased region" description="Basic and acidic residues" evidence="3">
    <location>
        <begin position="17"/>
        <end position="26"/>
    </location>
</feature>
<organism evidence="5 6">
    <name type="scientific">Tanacetum coccineum</name>
    <dbReference type="NCBI Taxonomy" id="301880"/>
    <lineage>
        <taxon>Eukaryota</taxon>
        <taxon>Viridiplantae</taxon>
        <taxon>Streptophyta</taxon>
        <taxon>Embryophyta</taxon>
        <taxon>Tracheophyta</taxon>
        <taxon>Spermatophyta</taxon>
        <taxon>Magnoliopsida</taxon>
        <taxon>eudicotyledons</taxon>
        <taxon>Gunneridae</taxon>
        <taxon>Pentapetalae</taxon>
        <taxon>asterids</taxon>
        <taxon>campanulids</taxon>
        <taxon>Asterales</taxon>
        <taxon>Asteraceae</taxon>
        <taxon>Asteroideae</taxon>
        <taxon>Anthemideae</taxon>
        <taxon>Anthemidinae</taxon>
        <taxon>Tanacetum</taxon>
    </lineage>
</organism>
<dbReference type="EMBL" id="BQNB010015325">
    <property type="protein sequence ID" value="GJT38718.1"/>
    <property type="molecule type" value="Genomic_DNA"/>
</dbReference>
<evidence type="ECO:0000256" key="3">
    <source>
        <dbReference type="SAM" id="MobiDB-lite"/>
    </source>
</evidence>
<dbReference type="PROSITE" id="PS50158">
    <property type="entry name" value="ZF_CCHC"/>
    <property type="match status" value="1"/>
</dbReference>
<keyword evidence="1" id="KW-0863">Zinc-finger</keyword>
<feature type="compositionally biased region" description="Polar residues" evidence="3">
    <location>
        <begin position="27"/>
        <end position="36"/>
    </location>
</feature>
<feature type="region of interest" description="Disordered" evidence="3">
    <location>
        <begin position="360"/>
        <end position="381"/>
    </location>
</feature>
<keyword evidence="5" id="KW-0695">RNA-directed DNA polymerase</keyword>
<feature type="region of interest" description="Disordered" evidence="3">
    <location>
        <begin position="586"/>
        <end position="607"/>
    </location>
</feature>
<evidence type="ECO:0000259" key="4">
    <source>
        <dbReference type="PROSITE" id="PS50158"/>
    </source>
</evidence>
<proteinExistence type="predicted"/>
<gene>
    <name evidence="5" type="ORF">Tco_0938583</name>
</gene>
<comment type="caution">
    <text evidence="5">The sequence shown here is derived from an EMBL/GenBank/DDBJ whole genome shotgun (WGS) entry which is preliminary data.</text>
</comment>
<feature type="compositionally biased region" description="Polar residues" evidence="3">
    <location>
        <begin position="1496"/>
        <end position="1509"/>
    </location>
</feature>
<sequence length="1534" mass="172238">MDQVTKHAPCKYASDNKERLTTEEHSTTAPLNNNSRLTPTIYYKHRHTKRRQEVVELCVTPSENDRWGSLSMNCRNKRPTTGSNQLPVTVVCHACGEKGHYTNQCRKTNINAQGRAYMLKDRIAQQDTKNPFYDIEMASTNTVIKGLHLTPAKSNLEIESHAIKLGSSDVVIGMDWLSKYHAKILCDEKFVYIPINGETLIISAVMSTDDASSVVTYTSISSNSDGPSWDIPLMDTNELLEMDPYEEIPIEDQPLPNDASPIVLSPGYIADSDPKEDPNEDPEEDPADYLADEGDDDDDESSDNDDKGQEALEEDEEEEENLAPADSSAILAIDPTPIPFPSKAEVARLLALPTPPPSLLTPLSSPLPQIPPPPTSPTYAQAPLGTRAAMMRAASPPTHHPLPLPAPPTPLPLPSTTRRADISKADMPPRKRLMLTAPTPRCKIRESSATAAARQSGSFMAHRVDYNFVDTVEASVRVTEPKAMVAIEMVNLRVSYQENVHRRESEEFYTRHQDAQDDRAAVRAEIETQLYHREWQHRDADDCVTRHIMRTQKMPPKRTVATTTPTTDAQIKALIAQGVADALAERDADRFRNGDDSHDSGSDGRRRMPIAREYTYTDFLKCQPLNFKGTKGVVGLTQWTVEHDVAYAMPWKTLKKMMTDKYCPMGEIKKLEIEMWNLKSDEVEKYVGGQPDMIHSSVMVSKPKTMQDAIEFATKLMWPGEKKPYRGSKPLCPKCNYHHDGRCTPKFTNYKKVGHSARDYRSRAATINNQRDQGANQRAGNGNVVARAYAVGTIGTNPNSNVVTGTFLLNNQYASILFDTGANRSFMSISFGSLIDIIPTTLDYGVDFRRRPTTKGVRLRVADSHTGNHLKDGFTPLKTIRRLLVVIGRRSYSGFKGEAFEPERRVHHQAPQSNVMYTSMYVLLSTIIHEKDRRPCSKLHMLNSETHLPLVMSAKDTIAVQHCGLSAKELNEFLSFYPIPSEYDVILPKSTQTIFDAPPGYVGLYTHSFSLANLSFFNLCRAGSWLTFQKRSEKHIPNLLPKVITHIEGWHKRFFFVQDSIFSSKYPQLLLDENKLNLKSFKDKLPPNIDENPYFQRLGRYPISVRVFDDPILFLVGLKPSWEFGQQRHAIIMAFRNFIYTKDDYDLAFLPKEPFLGFGTDLGESPKAGMFIVHPRSVAARIKERKCKMRGGSSRPLMKRKLASGSSSSRVVRAKNSASKDDAPILSISDDDEGLPDCFELKDANACHLKIFTITPPAWKVKRRAREFLQVIEKMRGEADVIKARERSREEECKELRVKCEAAMAEFDKNPVVLALREKISSMTADVKEHKGSLYRMMLESQKWEGYQVTLSTLDLKVDSLEVEKARLEAVEASLCREVEELKQDIRDVVSKVVPYAAIELVHSDELGRLVGTLVSSAITYGHCRAYEQVVVLKEPFDLSKAKGYHSSYKKEHTQASNDFATTTFPWLDEFVSDATAPIEALLSKKPPALQKPAPSRTQMPMPSSQKATPSSNLSSNPMSSLADLVKPSPSPFK</sequence>
<feature type="region of interest" description="Disordered" evidence="3">
    <location>
        <begin position="17"/>
        <end position="36"/>
    </location>
</feature>
<dbReference type="GO" id="GO:0003964">
    <property type="term" value="F:RNA-directed DNA polymerase activity"/>
    <property type="evidence" value="ECO:0007669"/>
    <property type="project" value="UniProtKB-KW"/>
</dbReference>